<dbReference type="InterPro" id="IPR000627">
    <property type="entry name" value="Intradiol_dOase_C"/>
</dbReference>
<feature type="chain" id="PRO_5008267051" evidence="2">
    <location>
        <begin position="19"/>
        <end position="365"/>
    </location>
</feature>
<evidence type="ECO:0000256" key="2">
    <source>
        <dbReference type="SAM" id="SignalP"/>
    </source>
</evidence>
<dbReference type="Gene3D" id="2.60.130.10">
    <property type="entry name" value="Aromatic compound dioxygenase"/>
    <property type="match status" value="1"/>
</dbReference>
<evidence type="ECO:0000259" key="3">
    <source>
        <dbReference type="Pfam" id="PF00775"/>
    </source>
</evidence>
<evidence type="ECO:0000313" key="5">
    <source>
        <dbReference type="Proteomes" id="UP000078559"/>
    </source>
</evidence>
<feature type="region of interest" description="Disordered" evidence="1">
    <location>
        <begin position="337"/>
        <end position="365"/>
    </location>
</feature>
<gene>
    <name evidence="4" type="ORF">VM1G_05272</name>
</gene>
<dbReference type="AlphaFoldDB" id="A0A194W143"/>
<dbReference type="Pfam" id="PF00775">
    <property type="entry name" value="Dioxygenase_C"/>
    <property type="match status" value="1"/>
</dbReference>
<feature type="compositionally biased region" description="Gly residues" evidence="1">
    <location>
        <begin position="342"/>
        <end position="365"/>
    </location>
</feature>
<protein>
    <submittedName>
        <fullName evidence="4">Catechol 1,2-dioxygenase 1</fullName>
    </submittedName>
</protein>
<organism evidence="4 5">
    <name type="scientific">Cytospora mali</name>
    <name type="common">Apple Valsa canker fungus</name>
    <name type="synonym">Valsa mali</name>
    <dbReference type="NCBI Taxonomy" id="578113"/>
    <lineage>
        <taxon>Eukaryota</taxon>
        <taxon>Fungi</taxon>
        <taxon>Dikarya</taxon>
        <taxon>Ascomycota</taxon>
        <taxon>Pezizomycotina</taxon>
        <taxon>Sordariomycetes</taxon>
        <taxon>Sordariomycetidae</taxon>
        <taxon>Diaporthales</taxon>
        <taxon>Cytosporaceae</taxon>
        <taxon>Cytospora</taxon>
    </lineage>
</organism>
<dbReference type="GO" id="GO:0016702">
    <property type="term" value="F:oxidoreductase activity, acting on single donors with incorporation of molecular oxygen, incorporation of two atoms of oxygen"/>
    <property type="evidence" value="ECO:0007669"/>
    <property type="project" value="InterPro"/>
</dbReference>
<dbReference type="EMBL" id="CM003102">
    <property type="protein sequence ID" value="KUI69992.1"/>
    <property type="molecule type" value="Genomic_DNA"/>
</dbReference>
<dbReference type="Proteomes" id="UP000078559">
    <property type="component" value="Chromosome 5"/>
</dbReference>
<dbReference type="PANTHER" id="PTHR34315">
    <property type="match status" value="1"/>
</dbReference>
<sequence>MRFSAIIVSALAVALASAHGNHDIQREQAIRRTLLEHTKKDLSHCANKIRSSGLEARNVQRRAEHASALKEQRGLRKSQVVTREAVDNTHLSDANYTLSTPEETIFSSNNSCVLSPEVTEGPYYVAGEYIRSNVTEGQAGVALHLEVQVLDINTCEPVTSVYTEIWHCNSTGVYSGVSASNNGDSATDTSNLNATFLRGLQETDSDGVVIFDTLVPGHYTGRTNHIHVLVHTNATAQANGTVLDTTASHVGQMFFDQDLITEVEATSVYLENTQQLTTNDEDSILQQEAASSDPYLEYILLGDTVEDGLLGWLAFGIDPSLSDSVSAAATLYASGGVSSSNSGGGGGPGGGGGTGPFGGGGGPFA</sequence>
<accession>A0A194W143</accession>
<feature type="signal peptide" evidence="2">
    <location>
        <begin position="1"/>
        <end position="18"/>
    </location>
</feature>
<reference evidence="4" key="1">
    <citation type="submission" date="2014-12" db="EMBL/GenBank/DDBJ databases">
        <title>Genome Sequence of Valsa Canker Pathogens Uncovers a Specific Adaption of Colonization on Woody Bark.</title>
        <authorList>
            <person name="Yin Z."/>
            <person name="Liu H."/>
            <person name="Gao X."/>
            <person name="Li Z."/>
            <person name="Song N."/>
            <person name="Ke X."/>
            <person name="Dai Q."/>
            <person name="Wu Y."/>
            <person name="Sun Y."/>
            <person name="Xu J.-R."/>
            <person name="Kang Z.K."/>
            <person name="Wang L."/>
            <person name="Huang L."/>
        </authorList>
    </citation>
    <scope>NUCLEOTIDE SEQUENCE [LARGE SCALE GENOMIC DNA]</scope>
    <source>
        <strain evidence="4">03-8</strain>
    </source>
</reference>
<evidence type="ECO:0000256" key="1">
    <source>
        <dbReference type="SAM" id="MobiDB-lite"/>
    </source>
</evidence>
<dbReference type="SMR" id="A0A194W143"/>
<name>A0A194W143_CYTMA</name>
<feature type="domain" description="Intradiol ring-cleavage dioxygenases" evidence="3">
    <location>
        <begin position="120"/>
        <end position="238"/>
    </location>
</feature>
<dbReference type="CDD" id="cd03457">
    <property type="entry name" value="intradiol_dioxygenase_like"/>
    <property type="match status" value="1"/>
</dbReference>
<keyword evidence="5" id="KW-1185">Reference proteome</keyword>
<dbReference type="SUPFAM" id="SSF49482">
    <property type="entry name" value="Aromatic compound dioxygenase"/>
    <property type="match status" value="1"/>
</dbReference>
<proteinExistence type="predicted"/>
<dbReference type="PANTHER" id="PTHR34315:SF1">
    <property type="entry name" value="INTRADIOL RING-CLEAVAGE DIOXYGENASES DOMAIN-CONTAINING PROTEIN-RELATED"/>
    <property type="match status" value="1"/>
</dbReference>
<dbReference type="OrthoDB" id="121380at2759"/>
<dbReference type="GO" id="GO:0008199">
    <property type="term" value="F:ferric iron binding"/>
    <property type="evidence" value="ECO:0007669"/>
    <property type="project" value="InterPro"/>
</dbReference>
<keyword evidence="2" id="KW-0732">Signal</keyword>
<dbReference type="InterPro" id="IPR015889">
    <property type="entry name" value="Intradiol_dOase_core"/>
</dbReference>
<evidence type="ECO:0000313" key="4">
    <source>
        <dbReference type="EMBL" id="KUI69992.1"/>
    </source>
</evidence>